<organism evidence="2 3">
    <name type="scientific">Pyrobaculum oguniense (strain DSM 13380 / JCM 10595 / TE7)</name>
    <dbReference type="NCBI Taxonomy" id="698757"/>
    <lineage>
        <taxon>Archaea</taxon>
        <taxon>Thermoproteota</taxon>
        <taxon>Thermoprotei</taxon>
        <taxon>Thermoproteales</taxon>
        <taxon>Thermoproteaceae</taxon>
        <taxon>Pyrobaculum</taxon>
    </lineage>
</organism>
<dbReference type="HOGENOM" id="CLU_2177989_0_0_2"/>
<evidence type="ECO:0000256" key="1">
    <source>
        <dbReference type="SAM" id="Phobius"/>
    </source>
</evidence>
<evidence type="ECO:0000313" key="2">
    <source>
        <dbReference type="EMBL" id="AFA40281.1"/>
    </source>
</evidence>
<keyword evidence="1" id="KW-0812">Transmembrane</keyword>
<feature type="transmembrane region" description="Helical" evidence="1">
    <location>
        <begin position="40"/>
        <end position="62"/>
    </location>
</feature>
<reference evidence="2 3" key="1">
    <citation type="journal article" date="2012" name="Stand. Genomic Sci.">
        <title>Complete genome sequence of Pyrobaculum oguniense.</title>
        <authorList>
            <person name="Bernick D.L."/>
            <person name="Karplus K."/>
            <person name="Lui L.M."/>
            <person name="Coker J.K."/>
            <person name="Murphy J.N."/>
            <person name="Chan P.P."/>
            <person name="Cozen A.E."/>
            <person name="Lowe T.M."/>
        </authorList>
    </citation>
    <scope>NUCLEOTIDE SEQUENCE [LARGE SCALE GENOMIC DNA]</scope>
    <source>
        <strain evidence="2 3">TE7</strain>
    </source>
</reference>
<keyword evidence="1" id="KW-0472">Membrane</keyword>
<dbReference type="Proteomes" id="UP000009062">
    <property type="component" value="Chromosome"/>
</dbReference>
<dbReference type="AlphaFoldDB" id="H6QD13"/>
<name>H6QD13_PYROT</name>
<dbReference type="KEGG" id="pog:Pogu_2254"/>
<proteinExistence type="predicted"/>
<accession>H6QD13</accession>
<protein>
    <submittedName>
        <fullName evidence="2">Uncharacterized protein</fullName>
    </submittedName>
</protein>
<dbReference type="STRING" id="698757.Pogu_2254"/>
<gene>
    <name evidence="2" type="ordered locus">Pogu_2254</name>
</gene>
<dbReference type="EMBL" id="CP003316">
    <property type="protein sequence ID" value="AFA40281.1"/>
    <property type="molecule type" value="Genomic_DNA"/>
</dbReference>
<keyword evidence="3" id="KW-1185">Reference proteome</keyword>
<keyword evidence="1" id="KW-1133">Transmembrane helix</keyword>
<evidence type="ECO:0000313" key="3">
    <source>
        <dbReference type="Proteomes" id="UP000009062"/>
    </source>
</evidence>
<sequence length="109" mass="11408">MPGRRNIYTSALFAVAVLAAAAYAADEASLTADLPPPPVAAGMAAARLAPVFVGMATGYLTYRHTGDIATSVKCGLAYGLASFPWASAMRFGLQPPRDWGWVAFGFILL</sequence>